<evidence type="ECO:0000313" key="3">
    <source>
        <dbReference type="EMBL" id="KXT04351.1"/>
    </source>
</evidence>
<comment type="caution">
    <text evidence="3">The sequence shown here is derived from an EMBL/GenBank/DDBJ whole genome shotgun (WGS) entry which is preliminary data.</text>
</comment>
<evidence type="ECO:0000313" key="4">
    <source>
        <dbReference type="Proteomes" id="UP000073492"/>
    </source>
</evidence>
<dbReference type="Pfam" id="PF11807">
    <property type="entry name" value="UstYa"/>
    <property type="match status" value="1"/>
</dbReference>
<dbReference type="STRING" id="113226.A0A139HPD6"/>
<organism evidence="3 4">
    <name type="scientific">Pseudocercospora musae</name>
    <dbReference type="NCBI Taxonomy" id="113226"/>
    <lineage>
        <taxon>Eukaryota</taxon>
        <taxon>Fungi</taxon>
        <taxon>Dikarya</taxon>
        <taxon>Ascomycota</taxon>
        <taxon>Pezizomycotina</taxon>
        <taxon>Dothideomycetes</taxon>
        <taxon>Dothideomycetidae</taxon>
        <taxon>Mycosphaerellales</taxon>
        <taxon>Mycosphaerellaceae</taxon>
        <taxon>Pseudocercospora</taxon>
    </lineage>
</organism>
<comment type="similarity">
    <text evidence="1">Belongs to the ustYa family.</text>
</comment>
<dbReference type="InterPro" id="IPR021765">
    <property type="entry name" value="UstYa-like"/>
</dbReference>
<evidence type="ECO:0000256" key="2">
    <source>
        <dbReference type="SAM" id="Phobius"/>
    </source>
</evidence>
<dbReference type="PANTHER" id="PTHR33365:SF13">
    <property type="entry name" value="TAT PATHWAY SIGNAL SEQUENCE"/>
    <property type="match status" value="1"/>
</dbReference>
<name>A0A139HPD6_9PEZI</name>
<protein>
    <recommendedName>
        <fullName evidence="5">Tat pathway signal sequence</fullName>
    </recommendedName>
</protein>
<gene>
    <name evidence="3" type="ORF">AC579_8941</name>
</gene>
<dbReference type="GO" id="GO:0043386">
    <property type="term" value="P:mycotoxin biosynthetic process"/>
    <property type="evidence" value="ECO:0007669"/>
    <property type="project" value="InterPro"/>
</dbReference>
<dbReference type="PANTHER" id="PTHR33365">
    <property type="entry name" value="YALI0B05434P"/>
    <property type="match status" value="1"/>
</dbReference>
<keyword evidence="4" id="KW-1185">Reference proteome</keyword>
<evidence type="ECO:0000256" key="1">
    <source>
        <dbReference type="ARBA" id="ARBA00035112"/>
    </source>
</evidence>
<dbReference type="OrthoDB" id="3687641at2759"/>
<keyword evidence="2" id="KW-1133">Transmembrane helix</keyword>
<keyword evidence="2" id="KW-0472">Membrane</keyword>
<sequence>MLQGRSKLAKFALERISVLSMAAIPLLKNEPLGSDDDYSDSEDTLVSDRRQRALLRKENICWAIFFASLLAMTVGISAGIATLVVLRLGSQSLDANSCIEKTAAASPITRDLEITYHTQQFNGSFMEENIYRRKGGPEVDAAWEALGMNYRAVQILAEVGPQVGLTHNHVQINEKYGGGYPANVEGLHQLHCVNLVRQALWYNIDYYRAKGEGAFKNEDHVVQKHVSHCLDIVRQQLMCTVDIGVLGQVWWQPKDKDVPEAFIDFNTKHTCRNYEAVRRWAEERQLPEHVPEDFLAGPRPGDRTLDHVT</sequence>
<dbReference type="AlphaFoldDB" id="A0A139HPD6"/>
<proteinExistence type="inferred from homology"/>
<evidence type="ECO:0008006" key="5">
    <source>
        <dbReference type="Google" id="ProtNLM"/>
    </source>
</evidence>
<dbReference type="Proteomes" id="UP000073492">
    <property type="component" value="Unassembled WGS sequence"/>
</dbReference>
<accession>A0A139HPD6</accession>
<keyword evidence="2" id="KW-0812">Transmembrane</keyword>
<feature type="transmembrane region" description="Helical" evidence="2">
    <location>
        <begin position="60"/>
        <end position="86"/>
    </location>
</feature>
<dbReference type="EMBL" id="LFZO01000589">
    <property type="protein sequence ID" value="KXT04351.1"/>
    <property type="molecule type" value="Genomic_DNA"/>
</dbReference>
<reference evidence="3 4" key="1">
    <citation type="submission" date="2015-07" db="EMBL/GenBank/DDBJ databases">
        <title>Comparative genomics of the Sigatoka disease complex on banana suggests a link between parallel evolutionary changes in Pseudocercospora fijiensis and Pseudocercospora eumusae and increased virulence on the banana host.</title>
        <authorList>
            <person name="Chang T.-C."/>
            <person name="Salvucci A."/>
            <person name="Crous P.W."/>
            <person name="Stergiopoulos I."/>
        </authorList>
    </citation>
    <scope>NUCLEOTIDE SEQUENCE [LARGE SCALE GENOMIC DNA]</scope>
    <source>
        <strain evidence="3 4">CBS 116634</strain>
    </source>
</reference>